<name>A0A8J1UV45_OWEFU</name>
<dbReference type="InterPro" id="IPR006202">
    <property type="entry name" value="Neur_chan_lig-bd"/>
</dbReference>
<comment type="caution">
    <text evidence="6">The sequence shown here is derived from an EMBL/GenBank/DDBJ whole genome shotgun (WGS) entry which is preliminary data.</text>
</comment>
<keyword evidence="2 5" id="KW-0812">Transmembrane</keyword>
<evidence type="ECO:0000313" key="6">
    <source>
        <dbReference type="EMBL" id="CAH1790539.1"/>
    </source>
</evidence>
<dbReference type="InterPro" id="IPR036734">
    <property type="entry name" value="Neur_chan_lig-bd_sf"/>
</dbReference>
<dbReference type="GO" id="GO:0004888">
    <property type="term" value="F:transmembrane signaling receptor activity"/>
    <property type="evidence" value="ECO:0007669"/>
    <property type="project" value="InterPro"/>
</dbReference>
<dbReference type="Proteomes" id="UP000749559">
    <property type="component" value="Unassembled WGS sequence"/>
</dbReference>
<sequence>MFRDFKRIDTMRYVRPIIMNSTGGTRINVSLSLLKINDMVDRDEKLTTTVQLKVEWSDYRLRWNKTKYGDLQAMHLPAEMLWMPELELMNGFGYTHIDISKQMVRVFYNGTVSIKRVMHLETSCTLDVTFYPYDFQTCNITIGSWNWNVNELLFSNNGMSVDEYELSMLWILVGTWNQSMIRLIMNETESDGFSCIVFTLYLEREDLFYSVHLIWPTIVIALMTCLAFFLPGAAGETIGLAVSLLLTFTVYLLFTADKMPENSRSMPLLGIILMILLMFSASSILFNVILLVWHHLGDEKEMNICLRKCVFDCIGRVTCKYLLDEEPTREISRVNPEITGKNQFTPGTLTTNLTYDANT</sequence>
<comment type="subcellular location">
    <subcellularLocation>
        <location evidence="1">Membrane</location>
        <topology evidence="1">Multi-pass membrane protein</topology>
    </subcellularLocation>
</comment>
<dbReference type="SUPFAM" id="SSF90112">
    <property type="entry name" value="Neurotransmitter-gated ion-channel transmembrane pore"/>
    <property type="match status" value="1"/>
</dbReference>
<feature type="non-terminal residue" evidence="6">
    <location>
        <position position="359"/>
    </location>
</feature>
<dbReference type="PROSITE" id="PS00236">
    <property type="entry name" value="NEUROTR_ION_CHANNEL"/>
    <property type="match status" value="1"/>
</dbReference>
<dbReference type="InterPro" id="IPR038050">
    <property type="entry name" value="Neuro_actylchol_rec"/>
</dbReference>
<protein>
    <submittedName>
        <fullName evidence="6">Uncharacterized protein</fullName>
    </submittedName>
</protein>
<evidence type="ECO:0000256" key="2">
    <source>
        <dbReference type="ARBA" id="ARBA00022692"/>
    </source>
</evidence>
<feature type="transmembrane region" description="Helical" evidence="5">
    <location>
        <begin position="237"/>
        <end position="256"/>
    </location>
</feature>
<evidence type="ECO:0000256" key="1">
    <source>
        <dbReference type="ARBA" id="ARBA00004141"/>
    </source>
</evidence>
<organism evidence="6 7">
    <name type="scientific">Owenia fusiformis</name>
    <name type="common">Polychaete worm</name>
    <dbReference type="NCBI Taxonomy" id="6347"/>
    <lineage>
        <taxon>Eukaryota</taxon>
        <taxon>Metazoa</taxon>
        <taxon>Spiralia</taxon>
        <taxon>Lophotrochozoa</taxon>
        <taxon>Annelida</taxon>
        <taxon>Polychaeta</taxon>
        <taxon>Sedentaria</taxon>
        <taxon>Canalipalpata</taxon>
        <taxon>Sabellida</taxon>
        <taxon>Oweniida</taxon>
        <taxon>Oweniidae</taxon>
        <taxon>Owenia</taxon>
    </lineage>
</organism>
<dbReference type="AlphaFoldDB" id="A0A8J1UV45"/>
<dbReference type="InterPro" id="IPR036719">
    <property type="entry name" value="Neuro-gated_channel_TM_sf"/>
</dbReference>
<dbReference type="InterPro" id="IPR018000">
    <property type="entry name" value="Neurotransmitter_ion_chnl_CS"/>
</dbReference>
<dbReference type="PANTHER" id="PTHR18945">
    <property type="entry name" value="NEUROTRANSMITTER GATED ION CHANNEL"/>
    <property type="match status" value="1"/>
</dbReference>
<dbReference type="OrthoDB" id="5975154at2759"/>
<keyword evidence="3 5" id="KW-1133">Transmembrane helix</keyword>
<feature type="transmembrane region" description="Helical" evidence="5">
    <location>
        <begin position="268"/>
        <end position="293"/>
    </location>
</feature>
<evidence type="ECO:0000313" key="7">
    <source>
        <dbReference type="Proteomes" id="UP000749559"/>
    </source>
</evidence>
<keyword evidence="4 5" id="KW-0472">Membrane</keyword>
<keyword evidence="5" id="KW-0406">Ion transport</keyword>
<dbReference type="SUPFAM" id="SSF63712">
    <property type="entry name" value="Nicotinic receptor ligand binding domain-like"/>
    <property type="match status" value="1"/>
</dbReference>
<dbReference type="Gene3D" id="2.70.170.10">
    <property type="entry name" value="Neurotransmitter-gated ion-channel ligand-binding domain"/>
    <property type="match status" value="1"/>
</dbReference>
<dbReference type="InterPro" id="IPR006201">
    <property type="entry name" value="Neur_channel"/>
</dbReference>
<accession>A0A8J1UV45</accession>
<evidence type="ECO:0000256" key="3">
    <source>
        <dbReference type="ARBA" id="ARBA00022989"/>
    </source>
</evidence>
<keyword evidence="7" id="KW-1185">Reference proteome</keyword>
<dbReference type="GO" id="GO:0005230">
    <property type="term" value="F:extracellular ligand-gated monoatomic ion channel activity"/>
    <property type="evidence" value="ECO:0007669"/>
    <property type="project" value="InterPro"/>
</dbReference>
<dbReference type="GO" id="GO:0016020">
    <property type="term" value="C:membrane"/>
    <property type="evidence" value="ECO:0007669"/>
    <property type="project" value="UniProtKB-SubCell"/>
</dbReference>
<gene>
    <name evidence="6" type="ORF">OFUS_LOCUS15730</name>
</gene>
<dbReference type="InterPro" id="IPR006029">
    <property type="entry name" value="Neurotrans-gated_channel_TM"/>
</dbReference>
<comment type="caution">
    <text evidence="5">Lacks conserved residue(s) required for the propagation of feature annotation.</text>
</comment>
<keyword evidence="5" id="KW-0407">Ion channel</keyword>
<dbReference type="CDD" id="cd18989">
    <property type="entry name" value="LGIC_ECD_cation"/>
    <property type="match status" value="1"/>
</dbReference>
<evidence type="ECO:0000256" key="5">
    <source>
        <dbReference type="RuleBase" id="RU000687"/>
    </source>
</evidence>
<keyword evidence="5" id="KW-0813">Transport</keyword>
<comment type="similarity">
    <text evidence="5">Belongs to the ligand-gated ion channel (TC 1.A.9) family.</text>
</comment>
<evidence type="ECO:0000256" key="4">
    <source>
        <dbReference type="ARBA" id="ARBA00023136"/>
    </source>
</evidence>
<dbReference type="Pfam" id="PF02931">
    <property type="entry name" value="Neur_chan_LBD"/>
    <property type="match status" value="1"/>
</dbReference>
<dbReference type="Pfam" id="PF02932">
    <property type="entry name" value="Neur_chan_memb"/>
    <property type="match status" value="1"/>
</dbReference>
<proteinExistence type="inferred from homology"/>
<dbReference type="Gene3D" id="1.20.58.390">
    <property type="entry name" value="Neurotransmitter-gated ion-channel transmembrane domain"/>
    <property type="match status" value="1"/>
</dbReference>
<reference evidence="6" key="1">
    <citation type="submission" date="2022-03" db="EMBL/GenBank/DDBJ databases">
        <authorList>
            <person name="Martin C."/>
        </authorList>
    </citation>
    <scope>NUCLEOTIDE SEQUENCE</scope>
</reference>
<dbReference type="FunFam" id="2.70.170.10:FF:000028">
    <property type="entry name" value="AcetylCholine Receptor"/>
    <property type="match status" value="1"/>
</dbReference>
<feature type="transmembrane region" description="Helical" evidence="5">
    <location>
        <begin position="207"/>
        <end position="231"/>
    </location>
</feature>
<dbReference type="PRINTS" id="PR00252">
    <property type="entry name" value="NRIONCHANNEL"/>
</dbReference>
<dbReference type="EMBL" id="CAIIXF020000007">
    <property type="protein sequence ID" value="CAH1790539.1"/>
    <property type="molecule type" value="Genomic_DNA"/>
</dbReference>